<organism evidence="2 3">
    <name type="scientific">Botrytis deweyae</name>
    <dbReference type="NCBI Taxonomy" id="2478750"/>
    <lineage>
        <taxon>Eukaryota</taxon>
        <taxon>Fungi</taxon>
        <taxon>Dikarya</taxon>
        <taxon>Ascomycota</taxon>
        <taxon>Pezizomycotina</taxon>
        <taxon>Leotiomycetes</taxon>
        <taxon>Helotiales</taxon>
        <taxon>Sclerotiniaceae</taxon>
        <taxon>Botrytis</taxon>
    </lineage>
</organism>
<dbReference type="GeneID" id="62237687"/>
<feature type="compositionally biased region" description="Pro residues" evidence="1">
    <location>
        <begin position="77"/>
        <end position="94"/>
    </location>
</feature>
<keyword evidence="3" id="KW-1185">Reference proteome</keyword>
<gene>
    <name evidence="2" type="ORF">EAE98_010916</name>
</gene>
<evidence type="ECO:0000313" key="3">
    <source>
        <dbReference type="Proteomes" id="UP000783213"/>
    </source>
</evidence>
<proteinExistence type="predicted"/>
<feature type="region of interest" description="Disordered" evidence="1">
    <location>
        <begin position="16"/>
        <end position="120"/>
    </location>
</feature>
<dbReference type="RefSeq" id="XP_038805052.1">
    <property type="nucleotide sequence ID" value="XM_038958538.1"/>
</dbReference>
<accession>A0ABQ7I777</accession>
<evidence type="ECO:0000256" key="1">
    <source>
        <dbReference type="SAM" id="MobiDB-lite"/>
    </source>
</evidence>
<feature type="compositionally biased region" description="Basic and acidic residues" evidence="1">
    <location>
        <begin position="95"/>
        <end position="105"/>
    </location>
</feature>
<dbReference type="Proteomes" id="UP000783213">
    <property type="component" value="Unassembled WGS sequence"/>
</dbReference>
<protein>
    <submittedName>
        <fullName evidence="2">Uncharacterized protein</fullName>
    </submittedName>
</protein>
<evidence type="ECO:0000313" key="2">
    <source>
        <dbReference type="EMBL" id="KAF7915836.1"/>
    </source>
</evidence>
<reference evidence="2 3" key="1">
    <citation type="journal article" date="2020" name="Genome Biol. Evol.">
        <title>Comparative genomics of Sclerotiniaceae.</title>
        <authorList>
            <person name="Valero Jimenez C.A."/>
            <person name="Steentjes M."/>
            <person name="Scholten O.E."/>
            <person name="Van Kan J.A.L."/>
        </authorList>
    </citation>
    <scope>NUCLEOTIDE SEQUENCE [LARGE SCALE GENOMIC DNA]</scope>
    <source>
        <strain evidence="2 3">B1</strain>
    </source>
</reference>
<comment type="caution">
    <text evidence="2">The sequence shown here is derived from an EMBL/GenBank/DDBJ whole genome shotgun (WGS) entry which is preliminary data.</text>
</comment>
<sequence length="120" mass="13489">MLLPQEQTFLQVENRQLKRKRSQNEATIPSIIPFEKRLRSSTSRPHTEDTICENTAIGRRRNPLPLPSRASPDRSLTPPPPHASPDRSPTPPPSADHKPSGRRETLLLYGASEDQPLIVD</sequence>
<dbReference type="EMBL" id="RCSX01000042">
    <property type="protein sequence ID" value="KAF7915836.1"/>
    <property type="molecule type" value="Genomic_DNA"/>
</dbReference>
<name>A0ABQ7I777_9HELO</name>